<dbReference type="PANTHER" id="PTHR28152:SF1">
    <property type="entry name" value="HYDROXYACYL-THIOESTER DEHYDRATASE TYPE 2, MITOCHONDRIAL"/>
    <property type="match status" value="1"/>
</dbReference>
<dbReference type="InterPro" id="IPR052741">
    <property type="entry name" value="Mitochondrial_HTD2"/>
</dbReference>
<evidence type="ECO:0000259" key="1">
    <source>
        <dbReference type="Pfam" id="PF13452"/>
    </source>
</evidence>
<feature type="domain" description="FAS1-like dehydratase" evidence="1">
    <location>
        <begin position="13"/>
        <end position="141"/>
    </location>
</feature>
<dbReference type="AlphaFoldDB" id="A0A3D9Z271"/>
<gene>
    <name evidence="2" type="ORF">DES32_0376</name>
</gene>
<dbReference type="Gene3D" id="3.10.129.10">
    <property type="entry name" value="Hotdog Thioesterase"/>
    <property type="match status" value="2"/>
</dbReference>
<dbReference type="OrthoDB" id="7183822at2"/>
<evidence type="ECO:0000313" key="3">
    <source>
        <dbReference type="Proteomes" id="UP000256900"/>
    </source>
</evidence>
<reference evidence="2 3" key="1">
    <citation type="submission" date="2018-08" db="EMBL/GenBank/DDBJ databases">
        <title>Genomic Encyclopedia of Type Strains, Phase IV (KMG-IV): sequencing the most valuable type-strain genomes for metagenomic binning, comparative biology and taxonomic classification.</title>
        <authorList>
            <person name="Goeker M."/>
        </authorList>
    </citation>
    <scope>NUCLEOTIDE SEQUENCE [LARGE SCALE GENOMIC DNA]</scope>
    <source>
        <strain evidence="2 3">BW863</strain>
    </source>
</reference>
<proteinExistence type="predicted"/>
<organism evidence="2 3">
    <name type="scientific">Methylovirgula ligni</name>
    <dbReference type="NCBI Taxonomy" id="569860"/>
    <lineage>
        <taxon>Bacteria</taxon>
        <taxon>Pseudomonadati</taxon>
        <taxon>Pseudomonadota</taxon>
        <taxon>Alphaproteobacteria</taxon>
        <taxon>Hyphomicrobiales</taxon>
        <taxon>Beijerinckiaceae</taxon>
        <taxon>Methylovirgula</taxon>
    </lineage>
</organism>
<evidence type="ECO:0000313" key="2">
    <source>
        <dbReference type="EMBL" id="REF89161.1"/>
    </source>
</evidence>
<name>A0A3D9Z271_9HYPH</name>
<dbReference type="InterPro" id="IPR039569">
    <property type="entry name" value="FAS1-like_DH_region"/>
</dbReference>
<dbReference type="GO" id="GO:0019171">
    <property type="term" value="F:(3R)-hydroxyacyl-[acyl-carrier-protein] dehydratase activity"/>
    <property type="evidence" value="ECO:0007669"/>
    <property type="project" value="TreeGrafter"/>
</dbReference>
<dbReference type="RefSeq" id="WP_115834970.1">
    <property type="nucleotide sequence ID" value="NZ_CP025086.1"/>
</dbReference>
<dbReference type="EMBL" id="QUMO01000001">
    <property type="protein sequence ID" value="REF89161.1"/>
    <property type="molecule type" value="Genomic_DNA"/>
</dbReference>
<keyword evidence="3" id="KW-1185">Reference proteome</keyword>
<dbReference type="InterPro" id="IPR029069">
    <property type="entry name" value="HotDog_dom_sf"/>
</dbReference>
<accession>A0A3D9Z271</accession>
<comment type="caution">
    <text evidence="2">The sequence shown here is derived from an EMBL/GenBank/DDBJ whole genome shotgun (WGS) entry which is preliminary data.</text>
</comment>
<dbReference type="Pfam" id="PF13452">
    <property type="entry name" value="FAS1_DH_region"/>
    <property type="match status" value="1"/>
</dbReference>
<protein>
    <submittedName>
        <fullName evidence="2">3-methylfumaryl-CoA hydratase</fullName>
    </submittedName>
</protein>
<dbReference type="SUPFAM" id="SSF54637">
    <property type="entry name" value="Thioesterase/thiol ester dehydrase-isomerase"/>
    <property type="match status" value="2"/>
</dbReference>
<dbReference type="Proteomes" id="UP000256900">
    <property type="component" value="Unassembled WGS sequence"/>
</dbReference>
<sequence>MAVIDIGYLRNWIGRAKMATDVVTPGLVERFMATFGSFVYHEPDAAPLAIHWCLAPAAVSQEDLDEDGHPTRGDFLPPVPLPRRMWAGGELEFHQQLRTGDVVTRTSRVIDVVAKTGRQGPLVFVNVAHELTTPRGVAIVERQDIVYKGEISALHTHESSNRASAREEPCACEVAHAEHTQSVKVSSVLLFRFSALTFNAHRIHYDRDYARGAEGYPDIVVHGPLQVTLLLHFAARLDGRPPRRIIHRSIAPLFASSDFTLNAAGGRGARQLWCADAADGLTSNVTHLA</sequence>
<dbReference type="PANTHER" id="PTHR28152">
    <property type="entry name" value="HYDROXYACYL-THIOESTER DEHYDRATASE TYPE 2, MITOCHONDRIAL"/>
    <property type="match status" value="1"/>
</dbReference>